<dbReference type="Pfam" id="PF13808">
    <property type="entry name" value="DDE_Tnp_1_assoc"/>
    <property type="match status" value="1"/>
</dbReference>
<dbReference type="KEGG" id="fra:Francci3_0672"/>
<name>Q2JDS4_FRACC</name>
<dbReference type="NCBIfam" id="NF033564">
    <property type="entry name" value="transpos_ISAs1"/>
    <property type="match status" value="1"/>
</dbReference>
<accession>Q2JDS4</accession>
<dbReference type="PANTHER" id="PTHR30298:SF0">
    <property type="entry name" value="PROTEIN YBFL-RELATED"/>
    <property type="match status" value="1"/>
</dbReference>
<evidence type="ECO:0000313" key="14">
    <source>
        <dbReference type="EMBL" id="ABD12670.1"/>
    </source>
</evidence>
<dbReference type="KEGG" id="fra:Francci3_1776"/>
<organism evidence="5 18">
    <name type="scientific">Frankia casuarinae (strain DSM 45818 / CECT 9043 / HFP020203 / CcI3)</name>
    <dbReference type="NCBI Taxonomy" id="106370"/>
    <lineage>
        <taxon>Bacteria</taxon>
        <taxon>Bacillati</taxon>
        <taxon>Actinomycetota</taxon>
        <taxon>Actinomycetes</taxon>
        <taxon>Frankiales</taxon>
        <taxon>Frankiaceae</taxon>
        <taxon>Frankia</taxon>
    </lineage>
</organism>
<evidence type="ECO:0000313" key="5">
    <source>
        <dbReference type="EMBL" id="ABD10568.1"/>
    </source>
</evidence>
<dbReference type="HOGENOM" id="CLU_046404_1_0_11"/>
<dbReference type="EMBL" id="CP000249">
    <property type="protein sequence ID" value="ABD11337.1"/>
    <property type="molecule type" value="Genomic_DNA"/>
</dbReference>
<sequence length="433" mass="46349">MPVQSRMPVTPTDLGQAGSGQLVRMRRSLRVLGAHGGEVQGLADVLAGVPDPRDPRGIRHRLPVILGLSAAAVAAGEKSVEEIAAWAAHAPTQVLTALGARVHPVTGQPQAPSVDTMIRVLSAVDSSALARAVGMFAAARARQARGGGRRVVAVDGKTLRGAAGPEGRAPHLLAVAEHGTGVVLAEHEVGAKTNEVTAFAPLLRELHSHDPLDGVVVTADALHTTRAHADLIVTELGAHFVFTVKANTPALSVDCHQATDWTKIPIGHSAEGRAHGRFERRTIQLAQASEAIRARYPHARTVARIRRHVRRTVTTGTGRARVTRTIPSTVTVHVLTSLTLDAVTPADLAGYARGHWTIENKVHWVRDVTFREDASRVRTGPLPRIMTTLRNLIIGLIRLAGHNRIAPTIRRIRHDNALLLAILTLDNPADLHQ</sequence>
<reference evidence="5" key="1">
    <citation type="submission" date="2006-01" db="EMBL/GenBank/DDBJ databases">
        <authorList>
            <consortium name="US DOE Joint Genome Institute"/>
            <person name="Copeland A."/>
            <person name="Lucas S."/>
            <person name="Lapidus A."/>
            <person name="Barry K."/>
            <person name="Detter J.C."/>
            <person name="Glavina T."/>
            <person name="Hammon N."/>
            <person name="Israni S."/>
            <person name="Pitluck S."/>
            <person name="Goltsman E."/>
            <person name="Martinez M."/>
            <person name="Schmutz J."/>
            <person name="Larimer F."/>
            <person name="Land M."/>
            <person name="Kyrpides N."/>
            <person name="Lykidis A."/>
            <person name="Francino P."/>
            <person name="Benson D.R."/>
            <person name="Huang Y."/>
            <person name="Mastronunzio J."/>
            <person name="Bickhart D."/>
            <person name="Niemann J."/>
            <person name="Rawnsley T."/>
            <person name="Tisa L.S."/>
            <person name="Richardson P."/>
        </authorList>
    </citation>
    <scope>NUCLEOTIDE SEQUENCE</scope>
    <source>
        <strain evidence="5">CcI3</strain>
    </source>
</reference>
<evidence type="ECO:0000313" key="4">
    <source>
        <dbReference type="EMBL" id="ABD10056.1"/>
    </source>
</evidence>
<reference evidence="5 18" key="2">
    <citation type="journal article" date="2007" name="Genome Res.">
        <title>Genome characteristics of facultatively symbiotic Frankia sp. strains reflect host range and host plant biogeography.</title>
        <authorList>
            <person name="Normand P."/>
            <person name="Lapierre P."/>
            <person name="Tisa L.S."/>
            <person name="Gogarten J.P."/>
            <person name="Alloisio N."/>
            <person name="Bagnarol E."/>
            <person name="Bassi C.A."/>
            <person name="Berry A.M."/>
            <person name="Bickhart D.M."/>
            <person name="Choisne N."/>
            <person name="Couloux A."/>
            <person name="Cournoyer B."/>
            <person name="Cruveiller S."/>
            <person name="Daubin V."/>
            <person name="Demange N."/>
            <person name="Francino M.P."/>
            <person name="Goltsman E."/>
            <person name="Huang Y."/>
            <person name="Kopp O.R."/>
            <person name="Labarre L."/>
            <person name="Lapidus A."/>
            <person name="Lavire C."/>
            <person name="Marechal J."/>
            <person name="Martinez M."/>
            <person name="Mastronunzio J.E."/>
            <person name="Mullin B.C."/>
            <person name="Niemann J."/>
            <person name="Pujic P."/>
            <person name="Rawnsley T."/>
            <person name="Rouy Z."/>
            <person name="Schenowitz C."/>
            <person name="Sellstedt A."/>
            <person name="Tavares F."/>
            <person name="Tomkins J.P."/>
            <person name="Vallenet D."/>
            <person name="Valverde C."/>
            <person name="Wall L.G."/>
            <person name="Wang Y."/>
            <person name="Medigue C."/>
            <person name="Benson D.R."/>
        </authorList>
    </citation>
    <scope>NUCLEOTIDE SEQUENCE [LARGE SCALE GENOMIC DNA]</scope>
    <source>
        <strain evidence="5">CcI3</strain>
        <strain evidence="18">DSM 45818 / CECT 9043 / CcI3</strain>
    </source>
</reference>
<dbReference type="GO" id="GO:0004803">
    <property type="term" value="F:transposase activity"/>
    <property type="evidence" value="ECO:0007669"/>
    <property type="project" value="InterPro"/>
</dbReference>
<dbReference type="EMBL" id="CP000249">
    <property type="protein sequence ID" value="ABD12157.1"/>
    <property type="molecule type" value="Genomic_DNA"/>
</dbReference>
<dbReference type="EMBL" id="CP000249">
    <property type="protein sequence ID" value="ABD11426.1"/>
    <property type="molecule type" value="Genomic_DNA"/>
</dbReference>
<dbReference type="InterPro" id="IPR032806">
    <property type="entry name" value="YbfD_N"/>
</dbReference>
<evidence type="ECO:0000313" key="11">
    <source>
        <dbReference type="EMBL" id="ABD12065.1"/>
    </source>
</evidence>
<protein>
    <submittedName>
        <fullName evidence="5">Transposase, IS4 family</fullName>
    </submittedName>
</protein>
<dbReference type="InterPro" id="IPR047647">
    <property type="entry name" value="ISAs1_transpos"/>
</dbReference>
<dbReference type="KEGG" id="fra:Francci3_4220"/>
<dbReference type="STRING" id="106370.Francci3_0672"/>
<dbReference type="EMBL" id="CP000249">
    <property type="protein sequence ID" value="ABD11848.1"/>
    <property type="molecule type" value="Genomic_DNA"/>
</dbReference>
<dbReference type="KEGG" id="fra:Francci3_2799"/>
<dbReference type="GO" id="GO:0003677">
    <property type="term" value="F:DNA binding"/>
    <property type="evidence" value="ECO:0007669"/>
    <property type="project" value="InterPro"/>
</dbReference>
<dbReference type="Proteomes" id="UP000001937">
    <property type="component" value="Chromosome"/>
</dbReference>
<feature type="domain" description="H repeat-associated protein N-terminal" evidence="3">
    <location>
        <begin position="44"/>
        <end position="136"/>
    </location>
</feature>
<dbReference type="KEGG" id="fra:Francci3_1962"/>
<evidence type="ECO:0000256" key="1">
    <source>
        <dbReference type="SAM" id="MobiDB-lite"/>
    </source>
</evidence>
<evidence type="ECO:0000313" key="6">
    <source>
        <dbReference type="EMBL" id="ABD11152.1"/>
    </source>
</evidence>
<dbReference type="EMBL" id="CP000249">
    <property type="protein sequence ID" value="ABD10568.1"/>
    <property type="molecule type" value="Genomic_DNA"/>
</dbReference>
<dbReference type="EMBL" id="CP000249">
    <property type="protein sequence ID" value="ABD13565.1"/>
    <property type="molecule type" value="Genomic_DNA"/>
</dbReference>
<dbReference type="EMBL" id="CP000249">
    <property type="protein sequence ID" value="ABD11698.1"/>
    <property type="molecule type" value="Genomic_DNA"/>
</dbReference>
<dbReference type="KEGG" id="fra:Francci3_2052"/>
<dbReference type="KEGG" id="fra:Francci3_3313"/>
<dbReference type="KEGG" id="fra:Francci3_2481"/>
<dbReference type="KEGG" id="fra:Francci3_4218"/>
<evidence type="ECO:0000313" key="8">
    <source>
        <dbReference type="EMBL" id="ABD11426.1"/>
    </source>
</evidence>
<evidence type="ECO:0000313" key="13">
    <source>
        <dbReference type="EMBL" id="ABD12299.1"/>
    </source>
</evidence>
<dbReference type="EMBL" id="CP000249">
    <property type="protein sequence ID" value="ABD12670.1"/>
    <property type="molecule type" value="Genomic_DNA"/>
</dbReference>
<dbReference type="EMBL" id="CP000249">
    <property type="protein sequence ID" value="ABD13567.1"/>
    <property type="molecule type" value="Genomic_DNA"/>
</dbReference>
<evidence type="ECO:0000313" key="12">
    <source>
        <dbReference type="EMBL" id="ABD12157.1"/>
    </source>
</evidence>
<evidence type="ECO:0000313" key="7">
    <source>
        <dbReference type="EMBL" id="ABD11337.1"/>
    </source>
</evidence>
<dbReference type="KEGG" id="fra:Francci3_2330"/>
<dbReference type="EMBL" id="CP000249">
    <property type="protein sequence ID" value="ABD10056.1"/>
    <property type="molecule type" value="Genomic_DNA"/>
</dbReference>
<evidence type="ECO:0000259" key="3">
    <source>
        <dbReference type="Pfam" id="PF13808"/>
    </source>
</evidence>
<evidence type="ECO:0000313" key="15">
    <source>
        <dbReference type="EMBL" id="ABD13463.1"/>
    </source>
</evidence>
<dbReference type="PANTHER" id="PTHR30298">
    <property type="entry name" value="H REPEAT-ASSOCIATED PREDICTED TRANSPOSASE"/>
    <property type="match status" value="1"/>
</dbReference>
<dbReference type="EMBL" id="CP000249">
    <property type="protein sequence ID" value="ABD11152.1"/>
    <property type="molecule type" value="Genomic_DNA"/>
</dbReference>
<evidence type="ECO:0000313" key="9">
    <source>
        <dbReference type="EMBL" id="ABD11698.1"/>
    </source>
</evidence>
<proteinExistence type="predicted"/>
<dbReference type="KEGG" id="fra:Francci3_2704"/>
<dbReference type="AlphaFoldDB" id="Q2JDS4"/>
<evidence type="ECO:0000313" key="16">
    <source>
        <dbReference type="EMBL" id="ABD13565.1"/>
    </source>
</evidence>
<dbReference type="InterPro" id="IPR051698">
    <property type="entry name" value="Transposase_11-like"/>
</dbReference>
<evidence type="ECO:0000313" key="18">
    <source>
        <dbReference type="Proteomes" id="UP000001937"/>
    </source>
</evidence>
<gene>
    <name evidence="4" type="ordered locus">Francci3_0672</name>
    <name evidence="5" type="ordered locus">Francci3_1189</name>
    <name evidence="6" type="ordered locus">Francci3_1776</name>
    <name evidence="7" type="ordered locus">Francci3_1962</name>
    <name evidence="8" type="ordered locus">Francci3_2052</name>
    <name evidence="9" type="ordered locus">Francci3_2330</name>
    <name evidence="10" type="ordered locus">Francci3_2481</name>
    <name evidence="11" type="ordered locus">Francci3_2704</name>
    <name evidence="12" type="ordered locus">Francci3_2799</name>
    <name evidence="13" type="ordered locus">Francci3_2941</name>
    <name evidence="14" type="ordered locus">Francci3_3313</name>
    <name evidence="15" type="ordered locus">Francci3_4115</name>
    <name evidence="16" type="ordered locus">Francci3_4218</name>
    <name evidence="17" type="ordered locus">Francci3_4220</name>
</gene>
<evidence type="ECO:0000313" key="17">
    <source>
        <dbReference type="EMBL" id="ABD13567.1"/>
    </source>
</evidence>
<evidence type="ECO:0000259" key="2">
    <source>
        <dbReference type="Pfam" id="PF01609"/>
    </source>
</evidence>
<dbReference type="eggNOG" id="COG5433">
    <property type="taxonomic scope" value="Bacteria"/>
</dbReference>
<dbReference type="GO" id="GO:0006313">
    <property type="term" value="P:DNA transposition"/>
    <property type="evidence" value="ECO:0007669"/>
    <property type="project" value="InterPro"/>
</dbReference>
<feature type="region of interest" description="Disordered" evidence="1">
    <location>
        <begin position="1"/>
        <end position="20"/>
    </location>
</feature>
<dbReference type="EMBL" id="CP000249">
    <property type="protein sequence ID" value="ABD12065.1"/>
    <property type="molecule type" value="Genomic_DNA"/>
</dbReference>
<dbReference type="KEGG" id="fra:Francci3_4115"/>
<dbReference type="EMBL" id="CP000249">
    <property type="protein sequence ID" value="ABD13463.1"/>
    <property type="molecule type" value="Genomic_DNA"/>
</dbReference>
<dbReference type="Pfam" id="PF01609">
    <property type="entry name" value="DDE_Tnp_1"/>
    <property type="match status" value="1"/>
</dbReference>
<dbReference type="KEGG" id="fra:Francci3_1189"/>
<dbReference type="InterPro" id="IPR002559">
    <property type="entry name" value="Transposase_11"/>
</dbReference>
<feature type="domain" description="Transposase IS4-like" evidence="2">
    <location>
        <begin position="147"/>
        <end position="380"/>
    </location>
</feature>
<dbReference type="KEGG" id="fra:Francci3_2941"/>
<dbReference type="EMBL" id="CP000249">
    <property type="protein sequence ID" value="ABD12299.1"/>
    <property type="molecule type" value="Genomic_DNA"/>
</dbReference>
<evidence type="ECO:0000313" key="10">
    <source>
        <dbReference type="EMBL" id="ABD11848.1"/>
    </source>
</evidence>
<keyword evidence="18" id="KW-1185">Reference proteome</keyword>